<organism evidence="1 2">
    <name type="scientific">Kordiimonas sediminis</name>
    <dbReference type="NCBI Taxonomy" id="1735581"/>
    <lineage>
        <taxon>Bacteria</taxon>
        <taxon>Pseudomonadati</taxon>
        <taxon>Pseudomonadota</taxon>
        <taxon>Alphaproteobacteria</taxon>
        <taxon>Kordiimonadales</taxon>
        <taxon>Kordiimonadaceae</taxon>
        <taxon>Kordiimonas</taxon>
    </lineage>
</organism>
<gene>
    <name evidence="1" type="ORF">GCM10017044_15360</name>
</gene>
<dbReference type="NCBIfam" id="TIGR03696">
    <property type="entry name" value="Rhs_assc_core"/>
    <property type="match status" value="1"/>
</dbReference>
<dbReference type="AlphaFoldDB" id="A0A919AS31"/>
<dbReference type="PRINTS" id="PR00394">
    <property type="entry name" value="RHSPROTEIN"/>
</dbReference>
<dbReference type="InterPro" id="IPR050708">
    <property type="entry name" value="T6SS_VgrG/RHS"/>
</dbReference>
<proteinExistence type="predicted"/>
<evidence type="ECO:0000313" key="2">
    <source>
        <dbReference type="Proteomes" id="UP000630923"/>
    </source>
</evidence>
<dbReference type="PANTHER" id="PTHR32305:SF15">
    <property type="entry name" value="PROTEIN RHSA-RELATED"/>
    <property type="match status" value="1"/>
</dbReference>
<dbReference type="EMBL" id="BNCI01000002">
    <property type="protein sequence ID" value="GHF22173.1"/>
    <property type="molecule type" value="Genomic_DNA"/>
</dbReference>
<sequence>MTADEGSGFDDRVAYYQYVTTGTGIVEQVASREYLLKDHQGSIIAGYKASPATVTVYSYDEYGVPAQADGQPYRYTGRRYDEATGLYYYRACYYHASLGRFLQTDPIGYEDNMNLYGYTGNDPVNNTDPTGMLAEEFAEDEDLEIDPTEAASTLWSTIAGSASISEQQRATNLVKEGFKEGGKRAADSAKVLAKGLLVSI</sequence>
<accession>A0A919AS31</accession>
<dbReference type="Proteomes" id="UP000630923">
    <property type="component" value="Unassembled WGS sequence"/>
</dbReference>
<dbReference type="RefSeq" id="WP_191251653.1">
    <property type="nucleotide sequence ID" value="NZ_BNCI01000002.1"/>
</dbReference>
<name>A0A919AS31_9PROT</name>
<reference evidence="1" key="2">
    <citation type="submission" date="2020-09" db="EMBL/GenBank/DDBJ databases">
        <authorList>
            <person name="Sun Q."/>
            <person name="Kim S."/>
        </authorList>
    </citation>
    <scope>NUCLEOTIDE SEQUENCE</scope>
    <source>
        <strain evidence="1">KCTC 42590</strain>
    </source>
</reference>
<keyword evidence="2" id="KW-1185">Reference proteome</keyword>
<evidence type="ECO:0008006" key="3">
    <source>
        <dbReference type="Google" id="ProtNLM"/>
    </source>
</evidence>
<protein>
    <recommendedName>
        <fullName evidence="3">RHS repeat-associated core domain-containing protein</fullName>
    </recommendedName>
</protein>
<dbReference type="InterPro" id="IPR022385">
    <property type="entry name" value="Rhs_assc_core"/>
</dbReference>
<dbReference type="Gene3D" id="2.180.10.10">
    <property type="entry name" value="RHS repeat-associated core"/>
    <property type="match status" value="1"/>
</dbReference>
<dbReference type="PANTHER" id="PTHR32305">
    <property type="match status" value="1"/>
</dbReference>
<evidence type="ECO:0000313" key="1">
    <source>
        <dbReference type="EMBL" id="GHF22173.1"/>
    </source>
</evidence>
<reference evidence="1" key="1">
    <citation type="journal article" date="2014" name="Int. J. Syst. Evol. Microbiol.">
        <title>Complete genome sequence of Corynebacterium casei LMG S-19264T (=DSM 44701T), isolated from a smear-ripened cheese.</title>
        <authorList>
            <consortium name="US DOE Joint Genome Institute (JGI-PGF)"/>
            <person name="Walter F."/>
            <person name="Albersmeier A."/>
            <person name="Kalinowski J."/>
            <person name="Ruckert C."/>
        </authorList>
    </citation>
    <scope>NUCLEOTIDE SEQUENCE</scope>
    <source>
        <strain evidence="1">KCTC 42590</strain>
    </source>
</reference>
<comment type="caution">
    <text evidence="1">The sequence shown here is derived from an EMBL/GenBank/DDBJ whole genome shotgun (WGS) entry which is preliminary data.</text>
</comment>